<evidence type="ECO:0000256" key="16">
    <source>
        <dbReference type="SAM" id="MobiDB-lite"/>
    </source>
</evidence>
<comment type="cofactor">
    <cofactor evidence="15">
        <name>[2Fe-2S] cluster</name>
        <dbReference type="ChEBI" id="CHEBI:190135"/>
    </cofactor>
</comment>
<dbReference type="InterPro" id="IPR001611">
    <property type="entry name" value="Leu-rich_rpt"/>
</dbReference>
<dbReference type="SUPFAM" id="SSF52047">
    <property type="entry name" value="RNI-like"/>
    <property type="match status" value="1"/>
</dbReference>
<dbReference type="PANTHER" id="PTHR13382:SF67">
    <property type="entry name" value="SCF E3 UBIQUITIN LIGASE COMPLEX F-BOX PROTEIN POF2"/>
    <property type="match status" value="1"/>
</dbReference>
<keyword evidence="13" id="KW-0539">Nucleus</keyword>
<dbReference type="Gene3D" id="1.20.120.520">
    <property type="entry name" value="nmb1532 protein domain like"/>
    <property type="match status" value="1"/>
</dbReference>
<organism evidence="18 19">
    <name type="scientific">Biomphalaria glabrata</name>
    <name type="common">Bloodfluke planorb</name>
    <name type="synonym">Freshwater snail</name>
    <dbReference type="NCBI Taxonomy" id="6526"/>
    <lineage>
        <taxon>Eukaryota</taxon>
        <taxon>Metazoa</taxon>
        <taxon>Spiralia</taxon>
        <taxon>Lophotrochozoa</taxon>
        <taxon>Mollusca</taxon>
        <taxon>Gastropoda</taxon>
        <taxon>Heterobranchia</taxon>
        <taxon>Euthyneura</taxon>
        <taxon>Panpulmonata</taxon>
        <taxon>Hygrophila</taxon>
        <taxon>Lymnaeoidea</taxon>
        <taxon>Planorbidae</taxon>
        <taxon>Biomphalaria</taxon>
    </lineage>
</organism>
<keyword evidence="8" id="KW-0677">Repeat</keyword>
<keyword evidence="10" id="KW-0832">Ubl conjugation</keyword>
<evidence type="ECO:0000256" key="14">
    <source>
        <dbReference type="ARBA" id="ARBA00030695"/>
    </source>
</evidence>
<protein>
    <recommendedName>
        <fullName evidence="4">F-box/LRR-repeat protein 5</fullName>
    </recommendedName>
    <alternativeName>
        <fullName evidence="14">F-box and leucine-rich repeat protein 5</fullName>
    </alternativeName>
</protein>
<name>A0A9W3A8C4_BIOGL</name>
<feature type="compositionally biased region" description="Acidic residues" evidence="16">
    <location>
        <begin position="291"/>
        <end position="308"/>
    </location>
</feature>
<dbReference type="InterPro" id="IPR050648">
    <property type="entry name" value="F-box_LRR-repeat"/>
</dbReference>
<evidence type="ECO:0000256" key="7">
    <source>
        <dbReference type="ARBA" id="ARBA00022723"/>
    </source>
</evidence>
<evidence type="ECO:0000256" key="1">
    <source>
        <dbReference type="ARBA" id="ARBA00004123"/>
    </source>
</evidence>
<dbReference type="GO" id="GO:0048471">
    <property type="term" value="C:perinuclear region of cytoplasm"/>
    <property type="evidence" value="ECO:0007669"/>
    <property type="project" value="UniProtKB-SubCell"/>
</dbReference>
<keyword evidence="12" id="KW-0411">Iron-sulfur</keyword>
<dbReference type="Pfam" id="PF13516">
    <property type="entry name" value="LRR_6"/>
    <property type="match status" value="1"/>
</dbReference>
<feature type="region of interest" description="Disordered" evidence="16">
    <location>
        <begin position="170"/>
        <end position="202"/>
    </location>
</feature>
<dbReference type="AlphaFoldDB" id="A0A9W3A8C4"/>
<evidence type="ECO:0000256" key="11">
    <source>
        <dbReference type="ARBA" id="ARBA00023004"/>
    </source>
</evidence>
<evidence type="ECO:0000256" key="8">
    <source>
        <dbReference type="ARBA" id="ARBA00022737"/>
    </source>
</evidence>
<comment type="pathway">
    <text evidence="3">Protein modification; protein ubiquitination.</text>
</comment>
<gene>
    <name evidence="19" type="primary">LOC106072949</name>
</gene>
<evidence type="ECO:0000256" key="5">
    <source>
        <dbReference type="ARBA" id="ARBA00022490"/>
    </source>
</evidence>
<dbReference type="InterPro" id="IPR032675">
    <property type="entry name" value="LRR_dom_sf"/>
</dbReference>
<evidence type="ECO:0000313" key="18">
    <source>
        <dbReference type="Proteomes" id="UP001165740"/>
    </source>
</evidence>
<evidence type="ECO:0000256" key="4">
    <source>
        <dbReference type="ARBA" id="ARBA00020540"/>
    </source>
</evidence>
<evidence type="ECO:0000256" key="3">
    <source>
        <dbReference type="ARBA" id="ARBA00004906"/>
    </source>
</evidence>
<keyword evidence="11" id="KW-0408">Iron</keyword>
<dbReference type="SMART" id="SM00367">
    <property type="entry name" value="LRR_CC"/>
    <property type="match status" value="4"/>
</dbReference>
<dbReference type="InterPro" id="IPR045808">
    <property type="entry name" value="Hr_FBXL5"/>
</dbReference>
<evidence type="ECO:0000256" key="9">
    <source>
        <dbReference type="ARBA" id="ARBA00022786"/>
    </source>
</evidence>
<feature type="region of interest" description="Disordered" evidence="16">
    <location>
        <begin position="291"/>
        <end position="310"/>
    </location>
</feature>
<dbReference type="SUPFAM" id="SSF81383">
    <property type="entry name" value="F-box domain"/>
    <property type="match status" value="1"/>
</dbReference>
<accession>A0A9W3A8C4</accession>
<dbReference type="RefSeq" id="XP_055883433.1">
    <property type="nucleotide sequence ID" value="XM_056027458.1"/>
</dbReference>
<evidence type="ECO:0000256" key="15">
    <source>
        <dbReference type="ARBA" id="ARBA00034078"/>
    </source>
</evidence>
<evidence type="ECO:0000259" key="17">
    <source>
        <dbReference type="PROSITE" id="PS50181"/>
    </source>
</evidence>
<keyword evidence="9" id="KW-0833">Ubl conjugation pathway</keyword>
<dbReference type="InterPro" id="IPR036047">
    <property type="entry name" value="F-box-like_dom_sf"/>
</dbReference>
<dbReference type="Gene3D" id="1.20.1280.50">
    <property type="match status" value="1"/>
</dbReference>
<dbReference type="Gene3D" id="3.80.10.10">
    <property type="entry name" value="Ribonuclease Inhibitor"/>
    <property type="match status" value="2"/>
</dbReference>
<evidence type="ECO:0000256" key="2">
    <source>
        <dbReference type="ARBA" id="ARBA00004556"/>
    </source>
</evidence>
<dbReference type="GeneID" id="106072949"/>
<keyword evidence="7" id="KW-0479">Metal-binding</keyword>
<keyword evidence="5" id="KW-0963">Cytoplasm</keyword>
<dbReference type="PROSITE" id="PS50181">
    <property type="entry name" value="FBOX"/>
    <property type="match status" value="1"/>
</dbReference>
<evidence type="ECO:0000256" key="10">
    <source>
        <dbReference type="ARBA" id="ARBA00022843"/>
    </source>
</evidence>
<keyword evidence="6" id="KW-0433">Leucine-rich repeat</keyword>
<dbReference type="GO" id="GO:0006879">
    <property type="term" value="P:intracellular iron ion homeostasis"/>
    <property type="evidence" value="ECO:0007669"/>
    <property type="project" value="InterPro"/>
</dbReference>
<evidence type="ECO:0000313" key="19">
    <source>
        <dbReference type="RefSeq" id="XP_055883433.1"/>
    </source>
</evidence>
<dbReference type="InterPro" id="IPR001810">
    <property type="entry name" value="F-box_dom"/>
</dbReference>
<evidence type="ECO:0000256" key="13">
    <source>
        <dbReference type="ARBA" id="ARBA00023242"/>
    </source>
</evidence>
<comment type="subcellular location">
    <subcellularLocation>
        <location evidence="2">Cytoplasm</location>
        <location evidence="2">Perinuclear region</location>
    </subcellularLocation>
    <subcellularLocation>
        <location evidence="1">Nucleus</location>
    </subcellularLocation>
</comment>
<dbReference type="InterPro" id="IPR006553">
    <property type="entry name" value="Leu-rich_rpt_Cys-con_subtyp"/>
</dbReference>
<dbReference type="GO" id="GO:0046872">
    <property type="term" value="F:metal ion binding"/>
    <property type="evidence" value="ECO:0007669"/>
    <property type="project" value="UniProtKB-KW"/>
</dbReference>
<keyword evidence="18" id="KW-1185">Reference proteome</keyword>
<proteinExistence type="predicted"/>
<dbReference type="GO" id="GO:0051536">
    <property type="term" value="F:iron-sulfur cluster binding"/>
    <property type="evidence" value="ECO:0007669"/>
    <property type="project" value="UniProtKB-KW"/>
</dbReference>
<dbReference type="GO" id="GO:0005634">
    <property type="term" value="C:nucleus"/>
    <property type="evidence" value="ECO:0007669"/>
    <property type="project" value="UniProtKB-SubCell"/>
</dbReference>
<dbReference type="InterPro" id="IPR012312">
    <property type="entry name" value="Hemerythrin-like"/>
</dbReference>
<evidence type="ECO:0000256" key="6">
    <source>
        <dbReference type="ARBA" id="ARBA00022614"/>
    </source>
</evidence>
<dbReference type="OrthoDB" id="10257471at2759"/>
<reference evidence="19" key="1">
    <citation type="submission" date="2025-08" db="UniProtKB">
        <authorList>
            <consortium name="RefSeq"/>
        </authorList>
    </citation>
    <scope>IDENTIFICATION</scope>
</reference>
<feature type="domain" description="F-box" evidence="17">
    <location>
        <begin position="201"/>
        <end position="247"/>
    </location>
</feature>
<dbReference type="SMART" id="SM00256">
    <property type="entry name" value="FBOX"/>
    <property type="match status" value="1"/>
</dbReference>
<dbReference type="OMA" id="GEMFCGH"/>
<dbReference type="Pfam" id="PF01814">
    <property type="entry name" value="Hemerythrin"/>
    <property type="match status" value="1"/>
</dbReference>
<evidence type="ECO:0000256" key="12">
    <source>
        <dbReference type="ARBA" id="ARBA00023014"/>
    </source>
</evidence>
<dbReference type="Pfam" id="PF12937">
    <property type="entry name" value="F-box-like"/>
    <property type="match status" value="1"/>
</dbReference>
<dbReference type="Proteomes" id="UP001165740">
    <property type="component" value="Chromosome 4"/>
</dbReference>
<dbReference type="PANTHER" id="PTHR13382">
    <property type="entry name" value="MITOCHONDRIAL ATP SYNTHASE COUPLING FACTOR B"/>
    <property type="match status" value="1"/>
</dbReference>
<dbReference type="CDD" id="cd12109">
    <property type="entry name" value="Hr_FBXL5"/>
    <property type="match status" value="1"/>
</dbReference>
<sequence length="665" mass="74692">MAPLGLCWPDEVDVFSVPHSRMKTLVDTYKNLITSTDFNDGQNLQVLLTNLQNVFSEFKAHEHIENSLIMKRLKIKLRAASVTNAAVCNCHNDNRLSEMLHLVLDGYKLTQKTKTERQNYGDRLKKALEDFTKKFIPHMEEEEMVFQPMLMQYFSYDELKELKAKVIEQHDMSKSQEESIQEKYVDDSKESDGEQNRVEKEDHFSKLPNEICQQIFALLGPKDLVKISQVSKRWQHVSKDPALWFRLYPVHWAQGNWSFYPEPQGGVDGPGVDVKVLKRFSELGSFSCLDEDADFDDSEDSDGAEVDDPESHKQILSEAKMLTAIVKYLLPVVGEGVKVFDLAYSRGLSNNLVHKILKLCPNLEVFDLTHTKVGDDAFKEFGANNKSFRLRYLDLTGCDNITDLTLFSLANKVLSEDTNHQVEIENLPYNCPLRQSLCCKKYPTAVKETISYSSHTECTNTENVKSNICEENFVSETCDLSYVYLDMLIESDGNLLPPSSTTYQDNVSRLSQEFCCLNCVGTVDQAGLSLSPKICGTGCKCPGQTVSVTNLCDTQQSLFDKNSSHAMKGLCSLEFLSLNGCYRISDSGLCALAIGQGTPNLTHLDVSGCIAISGYGLSKLVSTCLRLDHAHLFYCDNIQDDPYRSTASGCRNVECGSRFCCSMGQ</sequence>